<keyword evidence="4 6" id="KW-0378">Hydrolase</keyword>
<dbReference type="EC" id="3.6.1.1" evidence="2"/>
<accession>A0ABY0IEE7</accession>
<keyword evidence="5" id="KW-0460">Magnesium</keyword>
<name>A0ABY0IEE7_9BACT</name>
<evidence type="ECO:0000256" key="4">
    <source>
        <dbReference type="ARBA" id="ARBA00022801"/>
    </source>
</evidence>
<evidence type="ECO:0000313" key="7">
    <source>
        <dbReference type="Proteomes" id="UP000443582"/>
    </source>
</evidence>
<evidence type="ECO:0000256" key="1">
    <source>
        <dbReference type="ARBA" id="ARBA00001946"/>
    </source>
</evidence>
<sequence>MNNAELNEFLEKYGQMFRPNPWHGIKTWDDESKRVLNAYIEITPNDRVKYEVHKESGYLMVDRPQKFSNIIPQLYGLIPRTYSDKKSADFAESETGRTGIVGDLDPIDICVLTEKNIKQGDILVNCVPIGGFRMLDGGEIDDKIIAVLKDDAMFGHITDVDQVPTAVLEELKHYFLTYKEIPVKEGEAKVEITDLYGAEDAMKVINLGIEDYNEKYVK</sequence>
<dbReference type="EMBL" id="QDKL01000002">
    <property type="protein sequence ID" value="RZF21328.1"/>
    <property type="molecule type" value="Genomic_DNA"/>
</dbReference>
<keyword evidence="7" id="KW-1185">Reference proteome</keyword>
<proteinExistence type="predicted"/>
<evidence type="ECO:0000256" key="2">
    <source>
        <dbReference type="ARBA" id="ARBA00012146"/>
    </source>
</evidence>
<dbReference type="Pfam" id="PF00719">
    <property type="entry name" value="Pyrophosphatase"/>
    <property type="match status" value="1"/>
</dbReference>
<dbReference type="GO" id="GO:0004427">
    <property type="term" value="F:inorganic diphosphate phosphatase activity"/>
    <property type="evidence" value="ECO:0007669"/>
    <property type="project" value="UniProtKB-EC"/>
</dbReference>
<dbReference type="RefSeq" id="WP_114706396.1">
    <property type="nucleotide sequence ID" value="NZ_QDKL01000002.1"/>
</dbReference>
<dbReference type="Gene3D" id="3.90.80.10">
    <property type="entry name" value="Inorganic pyrophosphatase"/>
    <property type="match status" value="1"/>
</dbReference>
<comment type="cofactor">
    <cofactor evidence="1">
        <name>Mg(2+)</name>
        <dbReference type="ChEBI" id="CHEBI:18420"/>
    </cofactor>
</comment>
<comment type="caution">
    <text evidence="6">The sequence shown here is derived from an EMBL/GenBank/DDBJ whole genome shotgun (WGS) entry which is preliminary data.</text>
</comment>
<dbReference type="Proteomes" id="UP000443582">
    <property type="component" value="Unassembled WGS sequence"/>
</dbReference>
<dbReference type="InterPro" id="IPR036649">
    <property type="entry name" value="Pyrophosphatase_sf"/>
</dbReference>
<protein>
    <recommendedName>
        <fullName evidence="2">inorganic diphosphatase</fullName>
        <ecNumber evidence="2">3.6.1.1</ecNumber>
    </recommendedName>
</protein>
<evidence type="ECO:0000256" key="5">
    <source>
        <dbReference type="ARBA" id="ARBA00022842"/>
    </source>
</evidence>
<dbReference type="SUPFAM" id="SSF50324">
    <property type="entry name" value="Inorganic pyrophosphatase"/>
    <property type="match status" value="1"/>
</dbReference>
<evidence type="ECO:0000313" key="6">
    <source>
        <dbReference type="EMBL" id="RZF21328.1"/>
    </source>
</evidence>
<evidence type="ECO:0000256" key="3">
    <source>
        <dbReference type="ARBA" id="ARBA00022723"/>
    </source>
</evidence>
<dbReference type="PANTHER" id="PTHR10286">
    <property type="entry name" value="INORGANIC PYROPHOSPHATASE"/>
    <property type="match status" value="1"/>
</dbReference>
<organism evidence="6 7">
    <name type="scientific">Halobacteriovorax vibrionivorans</name>
    <dbReference type="NCBI Taxonomy" id="2152716"/>
    <lineage>
        <taxon>Bacteria</taxon>
        <taxon>Pseudomonadati</taxon>
        <taxon>Bdellovibrionota</taxon>
        <taxon>Bacteriovoracia</taxon>
        <taxon>Bacteriovoracales</taxon>
        <taxon>Halobacteriovoraceae</taxon>
        <taxon>Halobacteriovorax</taxon>
    </lineage>
</organism>
<gene>
    <name evidence="6" type="ORF">DAY19_06485</name>
</gene>
<dbReference type="NCBIfam" id="NF001886">
    <property type="entry name" value="PRK00642.1"/>
    <property type="match status" value="1"/>
</dbReference>
<keyword evidence="3" id="KW-0479">Metal-binding</keyword>
<dbReference type="CDD" id="cd00412">
    <property type="entry name" value="pyrophosphatase"/>
    <property type="match status" value="1"/>
</dbReference>
<reference evidence="7" key="1">
    <citation type="journal article" date="2019" name="Int. J. Syst. Evol. Microbiol.">
        <title>Halobacteriovorax valvorus sp. nov., a novel prokaryotic predator isolated from coastal seawater of China.</title>
        <authorList>
            <person name="Chen M.-X."/>
        </authorList>
    </citation>
    <scope>NUCLEOTIDE SEQUENCE [LARGE SCALE GENOMIC DNA]</scope>
    <source>
        <strain evidence="7">BL9</strain>
    </source>
</reference>
<dbReference type="InterPro" id="IPR008162">
    <property type="entry name" value="Pyrophosphatase"/>
</dbReference>